<feature type="region of interest" description="Disordered" evidence="8">
    <location>
        <begin position="421"/>
        <end position="440"/>
    </location>
</feature>
<dbReference type="FunFam" id="1.20.1250.20:FF:000134">
    <property type="entry name" value="MFS sugar transporter protein"/>
    <property type="match status" value="1"/>
</dbReference>
<evidence type="ECO:0000256" key="2">
    <source>
        <dbReference type="ARBA" id="ARBA00010992"/>
    </source>
</evidence>
<organism evidence="12 13">
    <name type="scientific">Colletotrichum chlorophyti</name>
    <dbReference type="NCBI Taxonomy" id="708187"/>
    <lineage>
        <taxon>Eukaryota</taxon>
        <taxon>Fungi</taxon>
        <taxon>Dikarya</taxon>
        <taxon>Ascomycota</taxon>
        <taxon>Pezizomycotina</taxon>
        <taxon>Sordariomycetes</taxon>
        <taxon>Hypocreomycetidae</taxon>
        <taxon>Glomerellales</taxon>
        <taxon>Glomerellaceae</taxon>
        <taxon>Colletotrichum</taxon>
    </lineage>
</organism>
<dbReference type="PRINTS" id="PR00171">
    <property type="entry name" value="SUGRTRNSPORT"/>
</dbReference>
<dbReference type="PANTHER" id="PTHR48022:SF2">
    <property type="entry name" value="PLASTIDIC GLUCOSE TRANSPORTER 4"/>
    <property type="match status" value="1"/>
</dbReference>
<dbReference type="InterPro" id="IPR005828">
    <property type="entry name" value="MFS_sugar_transport-like"/>
</dbReference>
<dbReference type="GO" id="GO:0005351">
    <property type="term" value="F:carbohydrate:proton symporter activity"/>
    <property type="evidence" value="ECO:0007669"/>
    <property type="project" value="TreeGrafter"/>
</dbReference>
<evidence type="ECO:0000259" key="11">
    <source>
        <dbReference type="PROSITE" id="PS50850"/>
    </source>
</evidence>
<dbReference type="InterPro" id="IPR050360">
    <property type="entry name" value="MFS_Sugar_Transporters"/>
</dbReference>
<dbReference type="GO" id="GO:0016020">
    <property type="term" value="C:membrane"/>
    <property type="evidence" value="ECO:0007669"/>
    <property type="project" value="UniProtKB-SubCell"/>
</dbReference>
<evidence type="ECO:0000256" key="7">
    <source>
        <dbReference type="RuleBase" id="RU003346"/>
    </source>
</evidence>
<dbReference type="InterPro" id="IPR036259">
    <property type="entry name" value="MFS_trans_sf"/>
</dbReference>
<evidence type="ECO:0000256" key="8">
    <source>
        <dbReference type="SAM" id="MobiDB-lite"/>
    </source>
</evidence>
<keyword evidence="3 7" id="KW-0813">Transport</keyword>
<feature type="transmembrane region" description="Helical" evidence="9">
    <location>
        <begin position="383"/>
        <end position="401"/>
    </location>
</feature>
<keyword evidence="13" id="KW-1185">Reference proteome</keyword>
<feature type="transmembrane region" description="Helical" evidence="9">
    <location>
        <begin position="251"/>
        <end position="272"/>
    </location>
</feature>
<dbReference type="OrthoDB" id="5399138at2759"/>
<comment type="similarity">
    <text evidence="2 7">Belongs to the major facilitator superfamily. Sugar transporter (TC 2.A.1.1) family.</text>
</comment>
<gene>
    <name evidence="12" type="ORF">CCHL11_04112</name>
</gene>
<keyword evidence="12" id="KW-0762">Sugar transport</keyword>
<dbReference type="Pfam" id="PF00083">
    <property type="entry name" value="Sugar_tr"/>
    <property type="match status" value="1"/>
</dbReference>
<feature type="transmembrane region" description="Helical" evidence="9">
    <location>
        <begin position="122"/>
        <end position="143"/>
    </location>
</feature>
<feature type="transmembrane region" description="Helical" evidence="9">
    <location>
        <begin position="96"/>
        <end position="116"/>
    </location>
</feature>
<evidence type="ECO:0000256" key="4">
    <source>
        <dbReference type="ARBA" id="ARBA00022692"/>
    </source>
</evidence>
<feature type="transmembrane region" description="Helical" evidence="9">
    <location>
        <begin position="284"/>
        <end position="303"/>
    </location>
</feature>
<evidence type="ECO:0000256" key="9">
    <source>
        <dbReference type="SAM" id="Phobius"/>
    </source>
</evidence>
<proteinExistence type="inferred from homology"/>
<feature type="transmembrane region" description="Helical" evidence="9">
    <location>
        <begin position="315"/>
        <end position="335"/>
    </location>
</feature>
<keyword evidence="10" id="KW-0732">Signal</keyword>
<protein>
    <submittedName>
        <fullName evidence="12">High-affinity glucose transporter 6</fullName>
    </submittedName>
</protein>
<dbReference type="EMBL" id="MPGH01000132">
    <property type="protein sequence ID" value="OLN86169.1"/>
    <property type="molecule type" value="Genomic_DNA"/>
</dbReference>
<feature type="chain" id="PRO_5013203464" evidence="10">
    <location>
        <begin position="25"/>
        <end position="440"/>
    </location>
</feature>
<evidence type="ECO:0000256" key="6">
    <source>
        <dbReference type="ARBA" id="ARBA00023136"/>
    </source>
</evidence>
<dbReference type="PANTHER" id="PTHR48022">
    <property type="entry name" value="PLASTIDIC GLUCOSE TRANSPORTER 4"/>
    <property type="match status" value="1"/>
</dbReference>
<feature type="transmembrane region" description="Helical" evidence="9">
    <location>
        <begin position="40"/>
        <end position="59"/>
    </location>
</feature>
<evidence type="ECO:0000256" key="1">
    <source>
        <dbReference type="ARBA" id="ARBA00004141"/>
    </source>
</evidence>
<dbReference type="PROSITE" id="PS50850">
    <property type="entry name" value="MFS"/>
    <property type="match status" value="1"/>
</dbReference>
<dbReference type="SUPFAM" id="SSF103473">
    <property type="entry name" value="MFS general substrate transporter"/>
    <property type="match status" value="1"/>
</dbReference>
<name>A0A1Q8RPC1_9PEZI</name>
<dbReference type="InterPro" id="IPR003663">
    <property type="entry name" value="Sugar/inositol_transpt"/>
</dbReference>
<keyword evidence="5 9" id="KW-1133">Transmembrane helix</keyword>
<accession>A0A1Q8RPC1</accession>
<keyword evidence="6 9" id="KW-0472">Membrane</keyword>
<evidence type="ECO:0000256" key="10">
    <source>
        <dbReference type="SAM" id="SignalP"/>
    </source>
</evidence>
<comment type="subcellular location">
    <subcellularLocation>
        <location evidence="1">Membrane</location>
        <topology evidence="1">Multi-pass membrane protein</topology>
    </subcellularLocation>
</comment>
<evidence type="ECO:0000313" key="13">
    <source>
        <dbReference type="Proteomes" id="UP000186583"/>
    </source>
</evidence>
<feature type="signal peptide" evidence="10">
    <location>
        <begin position="1"/>
        <end position="24"/>
    </location>
</feature>
<feature type="domain" description="Major facilitator superfamily (MFS) profile" evidence="11">
    <location>
        <begin position="1"/>
        <end position="405"/>
    </location>
</feature>
<sequence length="440" mass="46978">MHGAIVSSILITGALSALVAGVLADQHGRVAIISCGAATYGLGAAIECGAVHLAMFIVGRAIKGIGMGLFVSSVTVQISEISPAAERGLWVNSSQLLLTVGLVMGYFICYGTGRIAGSSASWRVPIAIQSLLGFGFAAATLFVPPSPRWLISKGNVDEARIVILQLGISPEEQQEMLAQQAEVSIHPPGTTFRENLKDLLKGFRKALSTPYRSRTAFGCFLMTFQQFSGIDGVLYYAPLLFRQAGLASEQASFLASGVTAIVLMVVTIPGTIFADSWGRRTSTLVGGAGIAFLMFLMGGLYAADRVHPDTGAGRWVVIVSIYLFAFIFNGTWAIGFRASLVESLPRETRSSGAALAQCGNWAANYLVALTTPPFLEATASGPYFFFGGCCVVCSVCSWLWMPETRSKSLEAIEAEYFESRKASDKRQGPQMRELLERSGS</sequence>
<dbReference type="Gene3D" id="1.20.1250.20">
    <property type="entry name" value="MFS general substrate transporter like domains"/>
    <property type="match status" value="1"/>
</dbReference>
<dbReference type="AlphaFoldDB" id="A0A1Q8RPC1"/>
<dbReference type="NCBIfam" id="TIGR00879">
    <property type="entry name" value="SP"/>
    <property type="match status" value="1"/>
</dbReference>
<reference evidence="12 13" key="1">
    <citation type="submission" date="2016-11" db="EMBL/GenBank/DDBJ databases">
        <title>Draft Genome Assembly of Colletotrichum chlorophyti a pathogen of herbaceous plants.</title>
        <authorList>
            <person name="Gan P."/>
            <person name="Narusaka M."/>
            <person name="Tsushima A."/>
            <person name="Narusaka Y."/>
            <person name="Takano Y."/>
            <person name="Shirasu K."/>
        </authorList>
    </citation>
    <scope>NUCLEOTIDE SEQUENCE [LARGE SCALE GENOMIC DNA]</scope>
    <source>
        <strain evidence="12 13">NTL11</strain>
    </source>
</reference>
<comment type="caution">
    <text evidence="12">The sequence shown here is derived from an EMBL/GenBank/DDBJ whole genome shotgun (WGS) entry which is preliminary data.</text>
</comment>
<evidence type="ECO:0000256" key="5">
    <source>
        <dbReference type="ARBA" id="ARBA00022989"/>
    </source>
</evidence>
<evidence type="ECO:0000313" key="12">
    <source>
        <dbReference type="EMBL" id="OLN86169.1"/>
    </source>
</evidence>
<dbReference type="Proteomes" id="UP000186583">
    <property type="component" value="Unassembled WGS sequence"/>
</dbReference>
<keyword evidence="4 9" id="KW-0812">Transmembrane</keyword>
<dbReference type="InterPro" id="IPR020846">
    <property type="entry name" value="MFS_dom"/>
</dbReference>
<evidence type="ECO:0000256" key="3">
    <source>
        <dbReference type="ARBA" id="ARBA00022448"/>
    </source>
</evidence>